<evidence type="ECO:0000256" key="5">
    <source>
        <dbReference type="ARBA" id="ARBA00022691"/>
    </source>
</evidence>
<evidence type="ECO:0000256" key="3">
    <source>
        <dbReference type="ARBA" id="ARBA00022603"/>
    </source>
</evidence>
<keyword evidence="4 7" id="KW-0808">Transferase</keyword>
<feature type="binding site" evidence="7">
    <location>
        <position position="140"/>
    </location>
    <ligand>
        <name>S-adenosyl-L-methionine</name>
        <dbReference type="ChEBI" id="CHEBI:59789"/>
    </ligand>
</feature>
<feature type="compositionally biased region" description="Basic and acidic residues" evidence="8">
    <location>
        <begin position="258"/>
        <end position="271"/>
    </location>
</feature>
<feature type="region of interest" description="Disordered" evidence="8">
    <location>
        <begin position="1"/>
        <end position="22"/>
    </location>
</feature>
<feature type="binding site" evidence="7">
    <location>
        <begin position="284"/>
        <end position="287"/>
    </location>
    <ligand>
        <name>substrate</name>
    </ligand>
</feature>
<comment type="function">
    <text evidence="2 7">Catalyzes the formation of N(7)-methylguanine at position 46 (m7G46) in tRNA.</text>
</comment>
<dbReference type="HAMAP" id="MF_01057">
    <property type="entry name" value="tRNA_methyltr_TrmB"/>
    <property type="match status" value="1"/>
</dbReference>
<dbReference type="Proteomes" id="UP001597492">
    <property type="component" value="Unassembled WGS sequence"/>
</dbReference>
<sequence length="306" mass="33547">MPEQPDTPDAPARGAAKSSAESRAKFRVRSFSMRGHNRMARDFDEILERHGDDYLIDLPAGGATATIADDARVDLTAEFGREAPLVVEIGPGNGEQLTHAAQAHPDWNFLAFEAWHPGAARCVGNFARAGVTNVRVIEADAAQAVPIVFGLEIARDADDVQGGYGVGVDGTGRTTGRRDPAHPNSSNPLAHELWTFFPDPWRKAKHHKRRLVNELFAATVAGVLEPGGTWRLATDWENYAWQMRDVVEASPHFTNPHAGERPDPADPEPERGGFAPRFEGRLLTHFEERGRLADRPPHDIVGVRVS</sequence>
<evidence type="ECO:0000256" key="2">
    <source>
        <dbReference type="ARBA" id="ARBA00003015"/>
    </source>
</evidence>
<evidence type="ECO:0000256" key="4">
    <source>
        <dbReference type="ARBA" id="ARBA00022679"/>
    </source>
</evidence>
<dbReference type="InterPro" id="IPR003358">
    <property type="entry name" value="tRNA_(Gua-N-7)_MeTrfase_Trmb"/>
</dbReference>
<feature type="region of interest" description="Disordered" evidence="8">
    <location>
        <begin position="252"/>
        <end position="277"/>
    </location>
</feature>
<comment type="similarity">
    <text evidence="7">Belongs to the class I-like SAM-binding methyltransferase superfamily. TrmB family.</text>
</comment>
<evidence type="ECO:0000256" key="1">
    <source>
        <dbReference type="ARBA" id="ARBA00000142"/>
    </source>
</evidence>
<dbReference type="InterPro" id="IPR029063">
    <property type="entry name" value="SAM-dependent_MTases_sf"/>
</dbReference>
<dbReference type="Pfam" id="PF02390">
    <property type="entry name" value="Methyltransf_4"/>
    <property type="match status" value="2"/>
</dbReference>
<comment type="caution">
    <text evidence="7">Lacks conserved residue(s) required for the propagation of feature annotation.</text>
</comment>
<feature type="binding site" evidence="7">
    <location>
        <position position="203"/>
    </location>
    <ligand>
        <name>substrate</name>
    </ligand>
</feature>
<organism evidence="9 10">
    <name type="scientific">Gulosibacter faecalis</name>
    <dbReference type="NCBI Taxonomy" id="272240"/>
    <lineage>
        <taxon>Bacteria</taxon>
        <taxon>Bacillati</taxon>
        <taxon>Actinomycetota</taxon>
        <taxon>Actinomycetes</taxon>
        <taxon>Micrococcales</taxon>
        <taxon>Microbacteriaceae</taxon>
        <taxon>Gulosibacter</taxon>
    </lineage>
</organism>
<dbReference type="Gene3D" id="3.40.50.150">
    <property type="entry name" value="Vaccinia Virus protein VP39"/>
    <property type="match status" value="1"/>
</dbReference>
<feature type="binding site" evidence="7">
    <location>
        <position position="113"/>
    </location>
    <ligand>
        <name>S-adenosyl-L-methionine</name>
        <dbReference type="ChEBI" id="CHEBI:59789"/>
    </ligand>
</feature>
<reference evidence="10" key="1">
    <citation type="journal article" date="2019" name="Int. J. Syst. Evol. Microbiol.">
        <title>The Global Catalogue of Microorganisms (GCM) 10K type strain sequencing project: providing services to taxonomists for standard genome sequencing and annotation.</title>
        <authorList>
            <consortium name="The Broad Institute Genomics Platform"/>
            <consortium name="The Broad Institute Genome Sequencing Center for Infectious Disease"/>
            <person name="Wu L."/>
            <person name="Ma J."/>
        </authorList>
    </citation>
    <scope>NUCLEOTIDE SEQUENCE [LARGE SCALE GENOMIC DNA]</scope>
    <source>
        <strain evidence="10">TISTR 1514</strain>
    </source>
</reference>
<evidence type="ECO:0000313" key="9">
    <source>
        <dbReference type="EMBL" id="MFD2758769.1"/>
    </source>
</evidence>
<comment type="caution">
    <text evidence="9">The sequence shown here is derived from an EMBL/GenBank/DDBJ whole genome shotgun (WGS) entry which is preliminary data.</text>
</comment>
<proteinExistence type="inferred from homology"/>
<keyword evidence="10" id="KW-1185">Reference proteome</keyword>
<keyword evidence="6 7" id="KW-0819">tRNA processing</keyword>
<dbReference type="EMBL" id="JBHUNE010000007">
    <property type="protein sequence ID" value="MFD2758769.1"/>
    <property type="molecule type" value="Genomic_DNA"/>
</dbReference>
<evidence type="ECO:0000256" key="8">
    <source>
        <dbReference type="SAM" id="MobiDB-lite"/>
    </source>
</evidence>
<dbReference type="RefSeq" id="WP_019619100.1">
    <property type="nucleotide sequence ID" value="NZ_JBHUNE010000007.1"/>
</dbReference>
<feature type="binding site" evidence="7">
    <location>
        <position position="235"/>
    </location>
    <ligand>
        <name>substrate</name>
    </ligand>
</feature>
<keyword evidence="3 7" id="KW-0489">Methyltransferase</keyword>
<evidence type="ECO:0000256" key="6">
    <source>
        <dbReference type="ARBA" id="ARBA00022694"/>
    </source>
</evidence>
<name>A0ABW5V1S1_9MICO</name>
<dbReference type="PANTHER" id="PTHR23417:SF14">
    <property type="entry name" value="PENTACOTRIPEPTIDE-REPEAT REGION OF PRORP DOMAIN-CONTAINING PROTEIN"/>
    <property type="match status" value="1"/>
</dbReference>
<dbReference type="EC" id="2.1.1.33" evidence="7"/>
<comment type="catalytic activity">
    <reaction evidence="1 7">
        <text>guanosine(46) in tRNA + S-adenosyl-L-methionine = N(7)-methylguanosine(46) in tRNA + S-adenosyl-L-homocysteine</text>
        <dbReference type="Rhea" id="RHEA:42708"/>
        <dbReference type="Rhea" id="RHEA-COMP:10188"/>
        <dbReference type="Rhea" id="RHEA-COMP:10189"/>
        <dbReference type="ChEBI" id="CHEBI:57856"/>
        <dbReference type="ChEBI" id="CHEBI:59789"/>
        <dbReference type="ChEBI" id="CHEBI:74269"/>
        <dbReference type="ChEBI" id="CHEBI:74480"/>
        <dbReference type="EC" id="2.1.1.33"/>
    </reaction>
</comment>
<dbReference type="PROSITE" id="PS51625">
    <property type="entry name" value="SAM_MT_TRMB"/>
    <property type="match status" value="1"/>
</dbReference>
<protein>
    <recommendedName>
        <fullName evidence="7">tRNA (guanine-N(7)-)-methyltransferase</fullName>
        <ecNumber evidence="7">2.1.1.33</ecNumber>
    </recommendedName>
    <alternativeName>
        <fullName evidence="7">tRNA (guanine(46)-N(7))-methyltransferase</fullName>
    </alternativeName>
    <alternativeName>
        <fullName evidence="7">tRNA(m7G46)-methyltransferase</fullName>
    </alternativeName>
</protein>
<accession>A0ABW5V1S1</accession>
<evidence type="ECO:0000256" key="7">
    <source>
        <dbReference type="HAMAP-Rule" id="MF_01057"/>
    </source>
</evidence>
<keyword evidence="5 7" id="KW-0949">S-adenosyl-L-methionine</keyword>
<comment type="pathway">
    <text evidence="7">tRNA modification; N(7)-methylguanine-tRNA biosynthesis.</text>
</comment>
<feature type="binding site" evidence="7">
    <location>
        <position position="88"/>
    </location>
    <ligand>
        <name>S-adenosyl-L-methionine</name>
        <dbReference type="ChEBI" id="CHEBI:59789"/>
    </ligand>
</feature>
<dbReference type="PANTHER" id="PTHR23417">
    <property type="entry name" value="3-DEOXY-D-MANNO-OCTULOSONIC-ACID TRANSFERASE/TRNA GUANINE-N 7 - -METHYLTRANSFERASE"/>
    <property type="match status" value="1"/>
</dbReference>
<evidence type="ECO:0000313" key="10">
    <source>
        <dbReference type="Proteomes" id="UP001597492"/>
    </source>
</evidence>
<feature type="binding site" evidence="7">
    <location>
        <position position="199"/>
    </location>
    <ligand>
        <name>S-adenosyl-L-methionine</name>
        <dbReference type="ChEBI" id="CHEBI:59789"/>
    </ligand>
</feature>
<gene>
    <name evidence="7" type="primary">trmB</name>
    <name evidence="9" type="ORF">ACFSW7_10320</name>
</gene>
<dbReference type="SUPFAM" id="SSF53335">
    <property type="entry name" value="S-adenosyl-L-methionine-dependent methyltransferases"/>
    <property type="match status" value="1"/>
</dbReference>
<dbReference type="InterPro" id="IPR055361">
    <property type="entry name" value="tRNA_methyltr_TrmB_bact"/>
</dbReference>